<keyword evidence="3" id="KW-0804">Transcription</keyword>
<dbReference type="InterPro" id="IPR020449">
    <property type="entry name" value="Tscrpt_reg_AraC-type_HTH"/>
</dbReference>
<dbReference type="EMBL" id="MH908890">
    <property type="protein sequence ID" value="AYM52994.1"/>
    <property type="molecule type" value="Genomic_DNA"/>
</dbReference>
<keyword evidence="2" id="KW-0238">DNA-binding</keyword>
<dbReference type="Pfam" id="PF12833">
    <property type="entry name" value="HTH_18"/>
    <property type="match status" value="1"/>
</dbReference>
<dbReference type="InterPro" id="IPR009057">
    <property type="entry name" value="Homeodomain-like_sf"/>
</dbReference>
<proteinExistence type="predicted"/>
<name>A0A3S7UW56_MYXFU</name>
<dbReference type="PROSITE" id="PS01124">
    <property type="entry name" value="HTH_ARAC_FAMILY_2"/>
    <property type="match status" value="1"/>
</dbReference>
<dbReference type="GO" id="GO:0043565">
    <property type="term" value="F:sequence-specific DNA binding"/>
    <property type="evidence" value="ECO:0007669"/>
    <property type="project" value="InterPro"/>
</dbReference>
<dbReference type="PANTHER" id="PTHR46796:SF14">
    <property type="entry name" value="TRANSCRIPTIONAL REGULATORY PROTEIN"/>
    <property type="match status" value="1"/>
</dbReference>
<dbReference type="PRINTS" id="PR00032">
    <property type="entry name" value="HTHARAC"/>
</dbReference>
<evidence type="ECO:0000256" key="3">
    <source>
        <dbReference type="ARBA" id="ARBA00023163"/>
    </source>
</evidence>
<evidence type="ECO:0000256" key="1">
    <source>
        <dbReference type="ARBA" id="ARBA00023015"/>
    </source>
</evidence>
<accession>A0A3S7UW56</accession>
<dbReference type="PROSITE" id="PS00041">
    <property type="entry name" value="HTH_ARAC_FAMILY_1"/>
    <property type="match status" value="1"/>
</dbReference>
<evidence type="ECO:0000313" key="5">
    <source>
        <dbReference type="EMBL" id="AYM52994.1"/>
    </source>
</evidence>
<dbReference type="SUPFAM" id="SSF46689">
    <property type="entry name" value="Homeodomain-like"/>
    <property type="match status" value="2"/>
</dbReference>
<sequence>MARNLGNVASASSALPGRPRGYHVLGEGEAFAVRDCVCQEGAGSPMFGGEHPRVRVSVVLSGAFHVRGREGDAVVGPGSLVLGNRAAPYEYRHVDDGGDRSLVFDCSEELLEELLRSLGLRARVERPFERICVPASVGSAEAAVLALRALEGGGAEALREAAVAVVETALARGRDTGGGLPRVSEPQARRIARTLRYIETHGAEDCSLETLAHVAGLASFHFLRVFRAMTGQTPRQVVIATRLRLAATSLRVTHAPVTEVALEAGFGDLSHFTTSFTRAFGLSPRAYRSRALGRG</sequence>
<dbReference type="InterPro" id="IPR018060">
    <property type="entry name" value="HTH_AraC"/>
</dbReference>
<dbReference type="PANTHER" id="PTHR46796">
    <property type="entry name" value="HTH-TYPE TRANSCRIPTIONAL ACTIVATOR RHAS-RELATED"/>
    <property type="match status" value="1"/>
</dbReference>
<dbReference type="InterPro" id="IPR018062">
    <property type="entry name" value="HTH_AraC-typ_CS"/>
</dbReference>
<dbReference type="AlphaFoldDB" id="A0A3S7UW56"/>
<evidence type="ECO:0000259" key="4">
    <source>
        <dbReference type="PROSITE" id="PS01124"/>
    </source>
</evidence>
<reference evidence="5" key="1">
    <citation type="journal article" date="2018" name="J. Ind. Microbiol. Biotechnol.">
        <title>Genome mining reveals uncommon alkylpyrones as type III PKS products from myxobacteria.</title>
        <authorList>
            <person name="Hug J.J."/>
            <person name="Panter F."/>
            <person name="Krug D."/>
            <person name="Muller R."/>
        </authorList>
    </citation>
    <scope>NUCLEOTIDE SEQUENCE</scope>
    <source>
        <strain evidence="5">MCy8288</strain>
    </source>
</reference>
<evidence type="ECO:0000256" key="2">
    <source>
        <dbReference type="ARBA" id="ARBA00023125"/>
    </source>
</evidence>
<dbReference type="GO" id="GO:0003700">
    <property type="term" value="F:DNA-binding transcription factor activity"/>
    <property type="evidence" value="ECO:0007669"/>
    <property type="project" value="InterPro"/>
</dbReference>
<keyword evidence="1" id="KW-0805">Transcription regulation</keyword>
<feature type="domain" description="HTH araC/xylS-type" evidence="4">
    <location>
        <begin position="192"/>
        <end position="290"/>
    </location>
</feature>
<dbReference type="SMART" id="SM00342">
    <property type="entry name" value="HTH_ARAC"/>
    <property type="match status" value="1"/>
</dbReference>
<organism evidence="5">
    <name type="scientific">Myxococcus fulvus</name>
    <dbReference type="NCBI Taxonomy" id="33"/>
    <lineage>
        <taxon>Bacteria</taxon>
        <taxon>Pseudomonadati</taxon>
        <taxon>Myxococcota</taxon>
        <taxon>Myxococcia</taxon>
        <taxon>Myxococcales</taxon>
        <taxon>Cystobacterineae</taxon>
        <taxon>Myxococcaceae</taxon>
        <taxon>Myxococcus</taxon>
    </lineage>
</organism>
<dbReference type="Gene3D" id="1.10.10.60">
    <property type="entry name" value="Homeodomain-like"/>
    <property type="match status" value="2"/>
</dbReference>
<dbReference type="InterPro" id="IPR050204">
    <property type="entry name" value="AraC_XylS_family_regulators"/>
</dbReference>
<protein>
    <submittedName>
        <fullName evidence="5">Transcriptional regulator AraC family</fullName>
    </submittedName>
</protein>